<feature type="non-terminal residue" evidence="2">
    <location>
        <position position="713"/>
    </location>
</feature>
<evidence type="ECO:0000256" key="1">
    <source>
        <dbReference type="SAM" id="MobiDB-lite"/>
    </source>
</evidence>
<dbReference type="EMBL" id="MU825914">
    <property type="protein sequence ID" value="KAJ7382827.1"/>
    <property type="molecule type" value="Genomic_DNA"/>
</dbReference>
<sequence length="713" mass="81009">YRSSPDRPDLYDTGQLVSSDALVYTDDEAADLAGHTMYSSSSESSQDEQKDVEFERPLEFYKDNEKTPYYWKGKEEFQMEEVLNILQLNVDGDRICSERPLSVAENAAFIVDTQELPTRKDYLEDNIGNFRNLGHCGKVFKVGNNKIVKTRCMERTVKERPPLERDEFLVKVVYWGHKKHKDFKKRTYEVSSFRGEGVFVFVQFLFEDAAHEVSPCKKIWTGESTKQKIRDRVASYKTPSAIYDELFDEGGGLDFKCTSDLPRSIDQIKYERQKIRKKTDVDEMATLLQTAKDNQYIRNLQWTPSPQMVVLTENALQDVIDCCTDPELFTPFTIDTTFNVGAFYVTTTTYKHLKLVDQRSGKHPSLPGPALFHLRQDTGQFLYFAQTLQEVNKNVGDILAIGSDRFKGYANGFASVCPVARVIVCKKHAEDDIDRKLTSLGINGEARQQFMRDIFGRESTKEKGLIDCLSEEEFDAKRLHLRPTWEKHEMEARQTSKPEFVHYFDVQAGLGDEFFFDNASESINHRYKVAIRNEKATCNPTGAKDLNCTMAEAGRIYHNMLQQTRRNIHRAVLGLGPYRLAPSFADRQISPSSWQNLSEKEKTARLKWLDPNYKCAKTTATSTVSKPSTKVDPTDPSTENKVAVSIDLTASDLEVNQSTAESAMGPRSATTVNTGNSSLLGEFEITNLPEIFKGSWSNAEKSSPDKVSAWHLA</sequence>
<accession>A0A9X0D0M4</accession>
<proteinExistence type="predicted"/>
<dbReference type="Proteomes" id="UP001163046">
    <property type="component" value="Unassembled WGS sequence"/>
</dbReference>
<organism evidence="2 3">
    <name type="scientific">Desmophyllum pertusum</name>
    <dbReference type="NCBI Taxonomy" id="174260"/>
    <lineage>
        <taxon>Eukaryota</taxon>
        <taxon>Metazoa</taxon>
        <taxon>Cnidaria</taxon>
        <taxon>Anthozoa</taxon>
        <taxon>Hexacorallia</taxon>
        <taxon>Scleractinia</taxon>
        <taxon>Caryophylliina</taxon>
        <taxon>Caryophylliidae</taxon>
        <taxon>Desmophyllum</taxon>
    </lineage>
</organism>
<dbReference type="AlphaFoldDB" id="A0A9X0D0M4"/>
<comment type="caution">
    <text evidence="2">The sequence shown here is derived from an EMBL/GenBank/DDBJ whole genome shotgun (WGS) entry which is preliminary data.</text>
</comment>
<evidence type="ECO:0000313" key="3">
    <source>
        <dbReference type="Proteomes" id="UP001163046"/>
    </source>
</evidence>
<feature type="region of interest" description="Disordered" evidence="1">
    <location>
        <begin position="620"/>
        <end position="639"/>
    </location>
</feature>
<gene>
    <name evidence="2" type="ORF">OS493_032788</name>
</gene>
<reference evidence="2" key="1">
    <citation type="submission" date="2023-01" db="EMBL/GenBank/DDBJ databases">
        <title>Genome assembly of the deep-sea coral Lophelia pertusa.</title>
        <authorList>
            <person name="Herrera S."/>
            <person name="Cordes E."/>
        </authorList>
    </citation>
    <scope>NUCLEOTIDE SEQUENCE</scope>
    <source>
        <strain evidence="2">USNM1676648</strain>
        <tissue evidence="2">Polyp</tissue>
    </source>
</reference>
<protein>
    <submittedName>
        <fullName evidence="2">Uncharacterized protein</fullName>
    </submittedName>
</protein>
<name>A0A9X0D0M4_9CNID</name>
<dbReference type="OrthoDB" id="5989702at2759"/>
<evidence type="ECO:0000313" key="2">
    <source>
        <dbReference type="EMBL" id="KAJ7382827.1"/>
    </source>
</evidence>
<keyword evidence="3" id="KW-1185">Reference proteome</keyword>